<protein>
    <submittedName>
        <fullName evidence="1">Uncharacterized protein</fullName>
    </submittedName>
</protein>
<comment type="caution">
    <text evidence="1">The sequence shown here is derived from an EMBL/GenBank/DDBJ whole genome shotgun (WGS) entry which is preliminary data.</text>
</comment>
<reference evidence="1 2" key="1">
    <citation type="journal article" date="2013" name="Antonie Van Leeuwenhoek">
        <title>Actinoplanes hulinensis sp. nov., a novel actinomycete isolated from soybean root (Glycine max (L.) Merr).</title>
        <authorList>
            <person name="Shen Y."/>
            <person name="Liu C."/>
            <person name="Wang X."/>
            <person name="Zhao J."/>
            <person name="Jia F."/>
            <person name="Zhang Y."/>
            <person name="Wang L."/>
            <person name="Yang D."/>
            <person name="Xiang W."/>
        </authorList>
    </citation>
    <scope>NUCLEOTIDE SEQUENCE [LARGE SCALE GENOMIC DNA]</scope>
    <source>
        <strain evidence="1 2">NEAU-M9</strain>
    </source>
</reference>
<name>A0ABS7AVD6_9ACTN</name>
<sequence length="109" mass="11990">MKIRLMGDGDQVAAMVAALENAPELRITKVSRPYANRREPEQMRIYLDAEFTIDPRRPGGCPDCVCDPDICRADEQGEHCMDVSCCACLHGCPTDEHDMTRPAPLAGVA</sequence>
<dbReference type="EMBL" id="JAHXZI010000001">
    <property type="protein sequence ID" value="MBW6432707.1"/>
    <property type="molecule type" value="Genomic_DNA"/>
</dbReference>
<proteinExistence type="predicted"/>
<evidence type="ECO:0000313" key="2">
    <source>
        <dbReference type="Proteomes" id="UP001519863"/>
    </source>
</evidence>
<accession>A0ABS7AVD6</accession>
<dbReference type="Proteomes" id="UP001519863">
    <property type="component" value="Unassembled WGS sequence"/>
</dbReference>
<dbReference type="RefSeq" id="WP_220142272.1">
    <property type="nucleotide sequence ID" value="NZ_JAHXZI010000001.1"/>
</dbReference>
<gene>
    <name evidence="1" type="ORF">KZ829_03000</name>
</gene>
<evidence type="ECO:0000313" key="1">
    <source>
        <dbReference type="EMBL" id="MBW6432707.1"/>
    </source>
</evidence>
<keyword evidence="2" id="KW-1185">Reference proteome</keyword>
<organism evidence="1 2">
    <name type="scientific">Actinoplanes hulinensis</name>
    <dbReference type="NCBI Taxonomy" id="1144547"/>
    <lineage>
        <taxon>Bacteria</taxon>
        <taxon>Bacillati</taxon>
        <taxon>Actinomycetota</taxon>
        <taxon>Actinomycetes</taxon>
        <taxon>Micromonosporales</taxon>
        <taxon>Micromonosporaceae</taxon>
        <taxon>Actinoplanes</taxon>
    </lineage>
</organism>